<evidence type="ECO:0000256" key="1">
    <source>
        <dbReference type="SAM" id="MobiDB-lite"/>
    </source>
</evidence>
<sequence length="125" mass="13049">MTAVMLSSYLPQAIPPFFSFRAPPVSSASTNTPPTPLPPVYTTPMSLLGISLFLPGLTMRGARGDRCVHQPPASVDTDLNLTRSYLASAHLHSTAAIANPSGAMDTKKSASFSPSMSNSDSPAIS</sequence>
<dbReference type="EMBL" id="ML769406">
    <property type="protein sequence ID" value="KAE9405789.1"/>
    <property type="molecule type" value="Genomic_DNA"/>
</dbReference>
<feature type="region of interest" description="Disordered" evidence="1">
    <location>
        <begin position="97"/>
        <end position="125"/>
    </location>
</feature>
<keyword evidence="3" id="KW-1185">Reference proteome</keyword>
<proteinExistence type="predicted"/>
<name>A0A6A4I505_9AGAR</name>
<reference evidence="2" key="1">
    <citation type="journal article" date="2019" name="Environ. Microbiol.">
        <title>Fungal ecological strategies reflected in gene transcription - a case study of two litter decomposers.</title>
        <authorList>
            <person name="Barbi F."/>
            <person name="Kohler A."/>
            <person name="Barry K."/>
            <person name="Baskaran P."/>
            <person name="Daum C."/>
            <person name="Fauchery L."/>
            <person name="Ihrmark K."/>
            <person name="Kuo A."/>
            <person name="LaButti K."/>
            <person name="Lipzen A."/>
            <person name="Morin E."/>
            <person name="Grigoriev I.V."/>
            <person name="Henrissat B."/>
            <person name="Lindahl B."/>
            <person name="Martin F."/>
        </authorList>
    </citation>
    <scope>NUCLEOTIDE SEQUENCE</scope>
    <source>
        <strain evidence="2">JB14</strain>
    </source>
</reference>
<protein>
    <submittedName>
        <fullName evidence="2">Uncharacterized protein</fullName>
    </submittedName>
</protein>
<evidence type="ECO:0000313" key="2">
    <source>
        <dbReference type="EMBL" id="KAE9405789.1"/>
    </source>
</evidence>
<accession>A0A6A4I505</accession>
<organism evidence="2 3">
    <name type="scientific">Gymnopus androsaceus JB14</name>
    <dbReference type="NCBI Taxonomy" id="1447944"/>
    <lineage>
        <taxon>Eukaryota</taxon>
        <taxon>Fungi</taxon>
        <taxon>Dikarya</taxon>
        <taxon>Basidiomycota</taxon>
        <taxon>Agaricomycotina</taxon>
        <taxon>Agaricomycetes</taxon>
        <taxon>Agaricomycetidae</taxon>
        <taxon>Agaricales</taxon>
        <taxon>Marasmiineae</taxon>
        <taxon>Omphalotaceae</taxon>
        <taxon>Gymnopus</taxon>
    </lineage>
</organism>
<gene>
    <name evidence="2" type="ORF">BT96DRAFT_988040</name>
</gene>
<evidence type="ECO:0000313" key="3">
    <source>
        <dbReference type="Proteomes" id="UP000799118"/>
    </source>
</evidence>
<dbReference type="Proteomes" id="UP000799118">
    <property type="component" value="Unassembled WGS sequence"/>
</dbReference>
<dbReference type="AlphaFoldDB" id="A0A6A4I505"/>
<feature type="compositionally biased region" description="Low complexity" evidence="1">
    <location>
        <begin position="109"/>
        <end position="125"/>
    </location>
</feature>